<keyword evidence="3" id="KW-0804">Transcription</keyword>
<dbReference type="Proteomes" id="UP001302222">
    <property type="component" value="Unassembled WGS sequence"/>
</dbReference>
<keyword evidence="6" id="KW-1185">Reference proteome</keyword>
<dbReference type="InterPro" id="IPR020449">
    <property type="entry name" value="Tscrpt_reg_AraC-type_HTH"/>
</dbReference>
<protein>
    <submittedName>
        <fullName evidence="5">Helix-turn-helix domain-containing protein</fullName>
    </submittedName>
</protein>
<feature type="domain" description="HTH araC/xylS-type" evidence="4">
    <location>
        <begin position="193"/>
        <end position="298"/>
    </location>
</feature>
<keyword evidence="1" id="KW-0805">Transcription regulation</keyword>
<proteinExistence type="predicted"/>
<evidence type="ECO:0000313" key="6">
    <source>
        <dbReference type="Proteomes" id="UP001302222"/>
    </source>
</evidence>
<dbReference type="PANTHER" id="PTHR43280">
    <property type="entry name" value="ARAC-FAMILY TRANSCRIPTIONAL REGULATOR"/>
    <property type="match status" value="1"/>
</dbReference>
<dbReference type="PANTHER" id="PTHR43280:SF32">
    <property type="entry name" value="TRANSCRIPTIONAL REGULATORY PROTEIN"/>
    <property type="match status" value="1"/>
</dbReference>
<dbReference type="InterPro" id="IPR009057">
    <property type="entry name" value="Homeodomain-like_sf"/>
</dbReference>
<dbReference type="EMBL" id="JAYGIM010000011">
    <property type="protein sequence ID" value="MEA5427903.1"/>
    <property type="molecule type" value="Genomic_DNA"/>
</dbReference>
<evidence type="ECO:0000256" key="3">
    <source>
        <dbReference type="ARBA" id="ARBA00023163"/>
    </source>
</evidence>
<comment type="caution">
    <text evidence="5">The sequence shown here is derived from an EMBL/GenBank/DDBJ whole genome shotgun (WGS) entry which is preliminary data.</text>
</comment>
<dbReference type="Pfam" id="PF12833">
    <property type="entry name" value="HTH_18"/>
    <property type="match status" value="1"/>
</dbReference>
<dbReference type="PROSITE" id="PS01124">
    <property type="entry name" value="HTH_ARAC_FAMILY_2"/>
    <property type="match status" value="1"/>
</dbReference>
<keyword evidence="2" id="KW-0238">DNA-binding</keyword>
<reference evidence="5 6" key="1">
    <citation type="submission" date="2023-12" db="EMBL/GenBank/DDBJ databases">
        <title>Novel species of the genus Arcicella isolated from rivers.</title>
        <authorList>
            <person name="Lu H."/>
        </authorList>
    </citation>
    <scope>NUCLEOTIDE SEQUENCE [LARGE SCALE GENOMIC DNA]</scope>
    <source>
        <strain evidence="5 6">DC25W</strain>
    </source>
</reference>
<evidence type="ECO:0000256" key="1">
    <source>
        <dbReference type="ARBA" id="ARBA00023015"/>
    </source>
</evidence>
<organism evidence="5 6">
    <name type="scientific">Arcicella lustrica</name>
    <dbReference type="NCBI Taxonomy" id="2984196"/>
    <lineage>
        <taxon>Bacteria</taxon>
        <taxon>Pseudomonadati</taxon>
        <taxon>Bacteroidota</taxon>
        <taxon>Cytophagia</taxon>
        <taxon>Cytophagales</taxon>
        <taxon>Flectobacillaceae</taxon>
        <taxon>Arcicella</taxon>
    </lineage>
</organism>
<accession>A0ABU5SKS0</accession>
<sequence>MENNIIRLEKLSQYNALKGIETQHPLITVYDNSKTKALPNHYRFHFGFYAIFLKEVRCGELKYGRNSYDYDEGTLVFIAPGQILEVNHDESYQPTGWALLFHPDLVKGTALGKLMSQYSFFSYESHEALHLSLKEQQIIKDLFSKLEYEISQAIDKHSKRIITNNIELLLNYCVRFYDRQFITRENINTDVLSKFEHFLHDYFYAETTTELGLPSVGYFANCLNLSPKYFGDLIKKETGKTAQEHIHLKLVDVAKERIFDTEKSVSQIAFELGFKYPQHFNRMFKKSTGYTPNEYRMLSN</sequence>
<gene>
    <name evidence="5" type="ORF">VB798_15025</name>
</gene>
<evidence type="ECO:0000259" key="4">
    <source>
        <dbReference type="PROSITE" id="PS01124"/>
    </source>
</evidence>
<name>A0ABU5SKS0_9BACT</name>
<evidence type="ECO:0000313" key="5">
    <source>
        <dbReference type="EMBL" id="MEA5427903.1"/>
    </source>
</evidence>
<evidence type="ECO:0000256" key="2">
    <source>
        <dbReference type="ARBA" id="ARBA00023125"/>
    </source>
</evidence>
<dbReference type="RefSeq" id="WP_323259735.1">
    <property type="nucleotide sequence ID" value="NZ_JAYGIM010000011.1"/>
</dbReference>
<dbReference type="Gene3D" id="1.10.10.60">
    <property type="entry name" value="Homeodomain-like"/>
    <property type="match status" value="2"/>
</dbReference>
<dbReference type="InterPro" id="IPR018060">
    <property type="entry name" value="HTH_AraC"/>
</dbReference>
<dbReference type="PRINTS" id="PR00032">
    <property type="entry name" value="HTHARAC"/>
</dbReference>
<dbReference type="SMART" id="SM00342">
    <property type="entry name" value="HTH_ARAC"/>
    <property type="match status" value="1"/>
</dbReference>
<dbReference type="SUPFAM" id="SSF46689">
    <property type="entry name" value="Homeodomain-like"/>
    <property type="match status" value="1"/>
</dbReference>